<reference evidence="1" key="1">
    <citation type="journal article" date="2014" name="Front. Microbiol.">
        <title>High frequency of phylogenetically diverse reductive dehalogenase-homologous genes in deep subseafloor sedimentary metagenomes.</title>
        <authorList>
            <person name="Kawai M."/>
            <person name="Futagami T."/>
            <person name="Toyoda A."/>
            <person name="Takaki Y."/>
            <person name="Nishi S."/>
            <person name="Hori S."/>
            <person name="Arai W."/>
            <person name="Tsubouchi T."/>
            <person name="Morono Y."/>
            <person name="Uchiyama I."/>
            <person name="Ito T."/>
            <person name="Fujiyama A."/>
            <person name="Inagaki F."/>
            <person name="Takami H."/>
        </authorList>
    </citation>
    <scope>NUCLEOTIDE SEQUENCE</scope>
    <source>
        <strain evidence="1">Expedition CK06-06</strain>
    </source>
</reference>
<comment type="caution">
    <text evidence="1">The sequence shown here is derived from an EMBL/GenBank/DDBJ whole genome shotgun (WGS) entry which is preliminary data.</text>
</comment>
<protein>
    <submittedName>
        <fullName evidence="1">Uncharacterized protein</fullName>
    </submittedName>
</protein>
<evidence type="ECO:0000313" key="1">
    <source>
        <dbReference type="EMBL" id="GAI62206.1"/>
    </source>
</evidence>
<proteinExistence type="predicted"/>
<sequence>MSNAQNQPVLTTQVSKYPVYGQARAYLKNFLRHGRRSFIR</sequence>
<accession>X1R582</accession>
<gene>
    <name evidence="1" type="ORF">S12H4_10270</name>
</gene>
<name>X1R582_9ZZZZ</name>
<organism evidence="1">
    <name type="scientific">marine sediment metagenome</name>
    <dbReference type="NCBI Taxonomy" id="412755"/>
    <lineage>
        <taxon>unclassified sequences</taxon>
        <taxon>metagenomes</taxon>
        <taxon>ecological metagenomes</taxon>
    </lineage>
</organism>
<dbReference type="EMBL" id="BARW01004354">
    <property type="protein sequence ID" value="GAI62206.1"/>
    <property type="molecule type" value="Genomic_DNA"/>
</dbReference>
<feature type="non-terminal residue" evidence="1">
    <location>
        <position position="40"/>
    </location>
</feature>
<dbReference type="AlphaFoldDB" id="X1R582"/>